<evidence type="ECO:0000256" key="5">
    <source>
        <dbReference type="ARBA" id="ARBA00021843"/>
    </source>
</evidence>
<keyword evidence="6" id="KW-0031">Aminopeptidase</keyword>
<feature type="chain" id="PRO_5047509676" description="Proline iminopeptidase" evidence="11">
    <location>
        <begin position="23"/>
        <end position="478"/>
    </location>
</feature>
<reference evidence="14 15" key="1">
    <citation type="journal article" date="2022" name="Mar. Drugs">
        <title>Bioassay-Guided Fractionation Leads to the Detection of Cholic Acid Generated by the Rare Thalassomonas sp.</title>
        <authorList>
            <person name="Pheiffer F."/>
            <person name="Schneider Y.K."/>
            <person name="Hansen E.H."/>
            <person name="Andersen J.H."/>
            <person name="Isaksson J."/>
            <person name="Busche T."/>
            <person name="R C."/>
            <person name="Kalinowski J."/>
            <person name="Zyl L.V."/>
            <person name="Trindade M."/>
        </authorList>
    </citation>
    <scope>NUCLEOTIDE SEQUENCE [LARGE SCALE GENOMIC DNA]</scope>
    <source>
        <strain evidence="14 15">A5K-61T</strain>
    </source>
</reference>
<dbReference type="InterPro" id="IPR000073">
    <property type="entry name" value="AB_hydrolase_1"/>
</dbReference>
<gene>
    <name evidence="14" type="ORF">H3N35_05395</name>
</gene>
<keyword evidence="8" id="KW-0645">Protease</keyword>
<evidence type="ECO:0000256" key="9">
    <source>
        <dbReference type="ARBA" id="ARBA00022801"/>
    </source>
</evidence>
<evidence type="ECO:0000256" key="4">
    <source>
        <dbReference type="ARBA" id="ARBA00012568"/>
    </source>
</evidence>
<evidence type="ECO:0000256" key="10">
    <source>
        <dbReference type="ARBA" id="ARBA00029605"/>
    </source>
</evidence>
<evidence type="ECO:0000256" key="11">
    <source>
        <dbReference type="SAM" id="SignalP"/>
    </source>
</evidence>
<dbReference type="InterPro" id="IPR013595">
    <property type="entry name" value="Pept_S33_TAP-like_C"/>
</dbReference>
<comment type="similarity">
    <text evidence="3">Belongs to the peptidase S33 family.</text>
</comment>
<dbReference type="EC" id="3.4.11.5" evidence="4"/>
<name>A0ABY7VGR9_9GAMM</name>
<dbReference type="Pfam" id="PF08386">
    <property type="entry name" value="Abhydrolase_4"/>
    <property type="match status" value="1"/>
</dbReference>
<dbReference type="PANTHER" id="PTHR43722">
    <property type="entry name" value="PROLINE IMINOPEPTIDASE"/>
    <property type="match status" value="1"/>
</dbReference>
<dbReference type="InterPro" id="IPR005944">
    <property type="entry name" value="Pro_iminopeptidase"/>
</dbReference>
<evidence type="ECO:0000256" key="7">
    <source>
        <dbReference type="ARBA" id="ARBA00022490"/>
    </source>
</evidence>
<dbReference type="PRINTS" id="PR00793">
    <property type="entry name" value="PROAMNOPTASE"/>
</dbReference>
<evidence type="ECO:0000256" key="8">
    <source>
        <dbReference type="ARBA" id="ARBA00022670"/>
    </source>
</evidence>
<evidence type="ECO:0000256" key="6">
    <source>
        <dbReference type="ARBA" id="ARBA00022438"/>
    </source>
</evidence>
<evidence type="ECO:0000313" key="15">
    <source>
        <dbReference type="Proteomes" id="UP001215231"/>
    </source>
</evidence>
<feature type="signal peptide" evidence="11">
    <location>
        <begin position="1"/>
        <end position="22"/>
    </location>
</feature>
<keyword evidence="15" id="KW-1185">Reference proteome</keyword>
<keyword evidence="7" id="KW-0963">Cytoplasm</keyword>
<protein>
    <recommendedName>
        <fullName evidence="5">Proline iminopeptidase</fullName>
        <ecNumber evidence="4">3.4.11.5</ecNumber>
    </recommendedName>
    <alternativeName>
        <fullName evidence="10">Prolyl aminopeptidase</fullName>
    </alternativeName>
</protein>
<sequence length="478" mass="52049">MFYRDLFASLFFALSCCPVVNAAPLELKDCHLDGIKEKVKCGQLQVPENYADPEGKTISINFAVLPGIDQSQQKTPLMFLAGGPGQAAVELAAGLRKVFYESRKTRDLILVDQRGTGESKPFQCDLAAQSNIYQLLPEDFSGKEVQDCLSGFDGELSQYNSENAIRDFEALRKALGYQQVNLYGGSYGTRAALVYMRLFPDAIRSVVLDSVGPVEVPIGLFGQSIARSFDLLVANCHQDKSCRQAFPDLESEFHQVLAALEQKPQSVTIPHPRLGEATTFVISKSKFIGTLTQQLYSTGSRAFVPLVIHQAAKGNYLPLAGLIATTDGKQPLYLGLHMNIICNEDFPKITPEALTADAANSFGGDITHNAMLTACPLWPQYRPGKAFYQPVTADIPTLILSGELDPVTPPSNAEFSDQTLANSHHIVVKHTGHTVAMSTCASDIINEFMNVLTPAKLDESCLEDIPGESFMTGLNGSF</sequence>
<dbReference type="SUPFAM" id="SSF53474">
    <property type="entry name" value="alpha/beta-Hydrolases"/>
    <property type="match status" value="1"/>
</dbReference>
<dbReference type="PROSITE" id="PS51257">
    <property type="entry name" value="PROKAR_LIPOPROTEIN"/>
    <property type="match status" value="1"/>
</dbReference>
<dbReference type="Gene3D" id="3.40.50.1820">
    <property type="entry name" value="alpha/beta hydrolase"/>
    <property type="match status" value="1"/>
</dbReference>
<dbReference type="InterPro" id="IPR002410">
    <property type="entry name" value="Peptidase_S33"/>
</dbReference>
<feature type="domain" description="Peptidase S33 tripeptidyl aminopeptidase-like C-terminal" evidence="13">
    <location>
        <begin position="369"/>
        <end position="461"/>
    </location>
</feature>
<dbReference type="Proteomes" id="UP001215231">
    <property type="component" value="Chromosome"/>
</dbReference>
<evidence type="ECO:0000256" key="1">
    <source>
        <dbReference type="ARBA" id="ARBA00001585"/>
    </source>
</evidence>
<dbReference type="PANTHER" id="PTHR43722:SF1">
    <property type="entry name" value="PROLINE IMINOPEPTIDASE"/>
    <property type="match status" value="1"/>
</dbReference>
<evidence type="ECO:0000259" key="12">
    <source>
        <dbReference type="Pfam" id="PF00561"/>
    </source>
</evidence>
<dbReference type="EMBL" id="CP059693">
    <property type="protein sequence ID" value="WDE12899.1"/>
    <property type="molecule type" value="Genomic_DNA"/>
</dbReference>
<evidence type="ECO:0000256" key="2">
    <source>
        <dbReference type="ARBA" id="ARBA00004496"/>
    </source>
</evidence>
<evidence type="ECO:0000256" key="3">
    <source>
        <dbReference type="ARBA" id="ARBA00010088"/>
    </source>
</evidence>
<proteinExistence type="inferred from homology"/>
<feature type="domain" description="AB hydrolase-1" evidence="12">
    <location>
        <begin position="76"/>
        <end position="242"/>
    </location>
</feature>
<evidence type="ECO:0000313" key="14">
    <source>
        <dbReference type="EMBL" id="WDE12899.1"/>
    </source>
</evidence>
<keyword evidence="11" id="KW-0732">Signal</keyword>
<dbReference type="Pfam" id="PF00561">
    <property type="entry name" value="Abhydrolase_1"/>
    <property type="match status" value="1"/>
</dbReference>
<organism evidence="14 15">
    <name type="scientific">Thalassomonas haliotis</name>
    <dbReference type="NCBI Taxonomy" id="485448"/>
    <lineage>
        <taxon>Bacteria</taxon>
        <taxon>Pseudomonadati</taxon>
        <taxon>Pseudomonadota</taxon>
        <taxon>Gammaproteobacteria</taxon>
        <taxon>Alteromonadales</taxon>
        <taxon>Colwelliaceae</taxon>
        <taxon>Thalassomonas</taxon>
    </lineage>
</organism>
<accession>A0ABY7VGR9</accession>
<comment type="catalytic activity">
    <reaction evidence="1">
        <text>Release of N-terminal proline from a peptide.</text>
        <dbReference type="EC" id="3.4.11.5"/>
    </reaction>
</comment>
<dbReference type="GO" id="GO:0016787">
    <property type="term" value="F:hydrolase activity"/>
    <property type="evidence" value="ECO:0007669"/>
    <property type="project" value="UniProtKB-KW"/>
</dbReference>
<evidence type="ECO:0000259" key="13">
    <source>
        <dbReference type="Pfam" id="PF08386"/>
    </source>
</evidence>
<comment type="subcellular location">
    <subcellularLocation>
        <location evidence="2">Cytoplasm</location>
    </subcellularLocation>
</comment>
<dbReference type="InterPro" id="IPR029058">
    <property type="entry name" value="AB_hydrolase_fold"/>
</dbReference>
<keyword evidence="9 14" id="KW-0378">Hydrolase</keyword>